<proteinExistence type="inferred from homology"/>
<dbReference type="GO" id="GO:0005737">
    <property type="term" value="C:cytoplasm"/>
    <property type="evidence" value="ECO:0007669"/>
    <property type="project" value="UniProtKB-ARBA"/>
</dbReference>
<sequence>MKLAIVDQVPESPKSSYTCEYFAEEDFKEEPPVLPPHLSITVFSSGNVDGEPSGIAPPHYSTVNHVYIDTAAHQNPEARKCVCLGITHRFRNKYVSMVLYKPKL</sequence>
<dbReference type="SUPFAM" id="SSF160219">
    <property type="entry name" value="AMPKBI-like"/>
    <property type="match status" value="1"/>
</dbReference>
<dbReference type="PANTHER" id="PTHR46316">
    <property type="entry name" value="SNF1-RELATED PROTEIN KINASE REGULATORY SUBUNIT BETA-1"/>
    <property type="match status" value="1"/>
</dbReference>
<dbReference type="Pfam" id="PF04739">
    <property type="entry name" value="AMPKBI"/>
    <property type="match status" value="1"/>
</dbReference>
<reference evidence="4" key="1">
    <citation type="journal article" date="2017" name="Cell">
        <title>Insights into land plant evolution garnered from the Marchantia polymorpha genome.</title>
        <authorList>
            <person name="Bowman J.L."/>
            <person name="Kohchi T."/>
            <person name="Yamato K.T."/>
            <person name="Jenkins J."/>
            <person name="Shu S."/>
            <person name="Ishizaki K."/>
            <person name="Yamaoka S."/>
            <person name="Nishihama R."/>
            <person name="Nakamura Y."/>
            <person name="Berger F."/>
            <person name="Adam C."/>
            <person name="Aki S.S."/>
            <person name="Althoff F."/>
            <person name="Araki T."/>
            <person name="Arteaga-Vazquez M.A."/>
            <person name="Balasubrmanian S."/>
            <person name="Barry K."/>
            <person name="Bauer D."/>
            <person name="Boehm C.R."/>
            <person name="Briginshaw L."/>
            <person name="Caballero-Perez J."/>
            <person name="Catarino B."/>
            <person name="Chen F."/>
            <person name="Chiyoda S."/>
            <person name="Chovatia M."/>
            <person name="Davies K.M."/>
            <person name="Delmans M."/>
            <person name="Demura T."/>
            <person name="Dierschke T."/>
            <person name="Dolan L."/>
            <person name="Dorantes-Acosta A.E."/>
            <person name="Eklund D.M."/>
            <person name="Florent S.N."/>
            <person name="Flores-Sandoval E."/>
            <person name="Fujiyama A."/>
            <person name="Fukuzawa H."/>
            <person name="Galik B."/>
            <person name="Grimanelli D."/>
            <person name="Grimwood J."/>
            <person name="Grossniklaus U."/>
            <person name="Hamada T."/>
            <person name="Haseloff J."/>
            <person name="Hetherington A.J."/>
            <person name="Higo A."/>
            <person name="Hirakawa Y."/>
            <person name="Hundley H.N."/>
            <person name="Ikeda Y."/>
            <person name="Inoue K."/>
            <person name="Inoue S.I."/>
            <person name="Ishida S."/>
            <person name="Jia Q."/>
            <person name="Kakita M."/>
            <person name="Kanazawa T."/>
            <person name="Kawai Y."/>
            <person name="Kawashima T."/>
            <person name="Kennedy M."/>
            <person name="Kinose K."/>
            <person name="Kinoshita T."/>
            <person name="Kohara Y."/>
            <person name="Koide E."/>
            <person name="Komatsu K."/>
            <person name="Kopischke S."/>
            <person name="Kubo M."/>
            <person name="Kyozuka J."/>
            <person name="Lagercrantz U."/>
            <person name="Lin S.S."/>
            <person name="Lindquist E."/>
            <person name="Lipzen A.M."/>
            <person name="Lu C.W."/>
            <person name="De Luna E."/>
            <person name="Martienssen R.A."/>
            <person name="Minamino N."/>
            <person name="Mizutani M."/>
            <person name="Mizutani M."/>
            <person name="Mochizuki N."/>
            <person name="Monte I."/>
            <person name="Mosher R."/>
            <person name="Nagasaki H."/>
            <person name="Nakagami H."/>
            <person name="Naramoto S."/>
            <person name="Nishitani K."/>
            <person name="Ohtani M."/>
            <person name="Okamoto T."/>
            <person name="Okumura M."/>
            <person name="Phillips J."/>
            <person name="Pollak B."/>
            <person name="Reinders A."/>
            <person name="Rovekamp M."/>
            <person name="Sano R."/>
            <person name="Sawa S."/>
            <person name="Schmid M.W."/>
            <person name="Shirakawa M."/>
            <person name="Solano R."/>
            <person name="Spunde A."/>
            <person name="Suetsugu N."/>
            <person name="Sugano S."/>
            <person name="Sugiyama A."/>
            <person name="Sun R."/>
            <person name="Suzuki Y."/>
            <person name="Takenaka M."/>
            <person name="Takezawa D."/>
            <person name="Tomogane H."/>
            <person name="Tsuzuki M."/>
            <person name="Ueda T."/>
            <person name="Umeda M."/>
            <person name="Ward J.M."/>
            <person name="Watanabe Y."/>
            <person name="Yazaki K."/>
            <person name="Yokoyama R."/>
            <person name="Yoshitake Y."/>
            <person name="Yotsui I."/>
            <person name="Zachgo S."/>
            <person name="Schmutz J."/>
        </authorList>
    </citation>
    <scope>NUCLEOTIDE SEQUENCE [LARGE SCALE GENOMIC DNA]</scope>
    <source>
        <strain evidence="4">Tak-1</strain>
    </source>
</reference>
<dbReference type="OMA" id="NNVYPGH"/>
<dbReference type="PANTHER" id="PTHR46316:SF2">
    <property type="entry name" value="SNF1-RELATED PROTEIN KINASE REGULATORY SUBUNIT BETA-2"/>
    <property type="match status" value="1"/>
</dbReference>
<evidence type="ECO:0000313" key="4">
    <source>
        <dbReference type="Proteomes" id="UP000244005"/>
    </source>
</evidence>
<dbReference type="Gene3D" id="6.20.250.60">
    <property type="match status" value="1"/>
</dbReference>
<accession>A0A2R6VXU0</accession>
<dbReference type="EMBL" id="KZ774039">
    <property type="protein sequence ID" value="PTQ26427.1"/>
    <property type="molecule type" value="Genomic_DNA"/>
</dbReference>
<evidence type="ECO:0000259" key="2">
    <source>
        <dbReference type="SMART" id="SM01010"/>
    </source>
</evidence>
<gene>
    <name evidence="3" type="ORF">MARPO_1745s0001</name>
</gene>
<dbReference type="InterPro" id="IPR043554">
    <property type="entry name" value="KINB"/>
</dbReference>
<evidence type="ECO:0000256" key="1">
    <source>
        <dbReference type="ARBA" id="ARBA00010926"/>
    </source>
</evidence>
<evidence type="ECO:0000313" key="3">
    <source>
        <dbReference type="EMBL" id="PTQ26427.1"/>
    </source>
</evidence>
<protein>
    <recommendedName>
        <fullName evidence="2">Association with the SNF1 complex (ASC) domain-containing protein</fullName>
    </recommendedName>
</protein>
<organism evidence="3 4">
    <name type="scientific">Marchantia polymorpha</name>
    <name type="common">Common liverwort</name>
    <name type="synonym">Marchantia aquatica</name>
    <dbReference type="NCBI Taxonomy" id="3197"/>
    <lineage>
        <taxon>Eukaryota</taxon>
        <taxon>Viridiplantae</taxon>
        <taxon>Streptophyta</taxon>
        <taxon>Embryophyta</taxon>
        <taxon>Marchantiophyta</taxon>
        <taxon>Marchantiopsida</taxon>
        <taxon>Marchantiidae</taxon>
        <taxon>Marchantiales</taxon>
        <taxon>Marchantiaceae</taxon>
        <taxon>Marchantia</taxon>
    </lineage>
</organism>
<dbReference type="SMART" id="SM01010">
    <property type="entry name" value="AMPKBI"/>
    <property type="match status" value="1"/>
</dbReference>
<feature type="domain" description="Association with the SNF1 complex (ASC)" evidence="2">
    <location>
        <begin position="10"/>
        <end position="103"/>
    </location>
</feature>
<dbReference type="InterPro" id="IPR037256">
    <property type="entry name" value="ASC_dom_sf"/>
</dbReference>
<name>A0A2R6VXU0_MARPO</name>
<dbReference type="InterPro" id="IPR006828">
    <property type="entry name" value="ASC_dom"/>
</dbReference>
<dbReference type="AlphaFoldDB" id="A0A2R6VXU0"/>
<dbReference type="Proteomes" id="UP000244005">
    <property type="component" value="Unassembled WGS sequence"/>
</dbReference>
<comment type="similarity">
    <text evidence="1">Belongs to the 5'-AMP-activated protein kinase beta subunit family.</text>
</comment>
<keyword evidence="4" id="KW-1185">Reference proteome</keyword>
<dbReference type="OrthoDB" id="531008at2759"/>